<sequence>MKTFSYMDLGKKYIYQIYTIWIEKKSILNCCTYHKENLDFNKIADNCPYNKEWKCLFKCQTVSGTDSKSPFLLRSAGLY</sequence>
<name>A0A1Y1X797_9FUNG</name>
<protein>
    <submittedName>
        <fullName evidence="1">Uncharacterized protein</fullName>
    </submittedName>
</protein>
<dbReference type="AlphaFoldDB" id="A0A1Y1X797"/>
<reference evidence="1 2" key="1">
    <citation type="submission" date="2016-08" db="EMBL/GenBank/DDBJ databases">
        <title>A Parts List for Fungal Cellulosomes Revealed by Comparative Genomics.</title>
        <authorList>
            <consortium name="DOE Joint Genome Institute"/>
            <person name="Haitjema C.H."/>
            <person name="Gilmore S.P."/>
            <person name="Henske J.K."/>
            <person name="Solomon K.V."/>
            <person name="De Groot R."/>
            <person name="Kuo A."/>
            <person name="Mondo S.J."/>
            <person name="Salamov A.A."/>
            <person name="Labutti K."/>
            <person name="Zhao Z."/>
            <person name="Chiniquy J."/>
            <person name="Barry K."/>
            <person name="Brewer H.M."/>
            <person name="Purvine S.O."/>
            <person name="Wright A.T."/>
            <person name="Boxma B."/>
            <person name="Van Alen T."/>
            <person name="Hackstein J.H."/>
            <person name="Baker S.E."/>
            <person name="Grigoriev I.V."/>
            <person name="O'Malley M.A."/>
        </authorList>
    </citation>
    <scope>NUCLEOTIDE SEQUENCE [LARGE SCALE GENOMIC DNA]</scope>
    <source>
        <strain evidence="1 2">S4</strain>
    </source>
</reference>
<dbReference type="Proteomes" id="UP000193944">
    <property type="component" value="Unassembled WGS sequence"/>
</dbReference>
<comment type="caution">
    <text evidence="1">The sequence shown here is derived from an EMBL/GenBank/DDBJ whole genome shotgun (WGS) entry which is preliminary data.</text>
</comment>
<organism evidence="1 2">
    <name type="scientific">Anaeromyces robustus</name>
    <dbReference type="NCBI Taxonomy" id="1754192"/>
    <lineage>
        <taxon>Eukaryota</taxon>
        <taxon>Fungi</taxon>
        <taxon>Fungi incertae sedis</taxon>
        <taxon>Chytridiomycota</taxon>
        <taxon>Chytridiomycota incertae sedis</taxon>
        <taxon>Neocallimastigomycetes</taxon>
        <taxon>Neocallimastigales</taxon>
        <taxon>Neocallimastigaceae</taxon>
        <taxon>Anaeromyces</taxon>
    </lineage>
</organism>
<dbReference type="EMBL" id="MCFG01000114">
    <property type="protein sequence ID" value="ORX81650.1"/>
    <property type="molecule type" value="Genomic_DNA"/>
</dbReference>
<proteinExistence type="predicted"/>
<reference evidence="1 2" key="2">
    <citation type="submission" date="2016-08" db="EMBL/GenBank/DDBJ databases">
        <title>Pervasive Adenine N6-methylation of Active Genes in Fungi.</title>
        <authorList>
            <consortium name="DOE Joint Genome Institute"/>
            <person name="Mondo S.J."/>
            <person name="Dannebaum R.O."/>
            <person name="Kuo R.C."/>
            <person name="Labutti K."/>
            <person name="Haridas S."/>
            <person name="Kuo A."/>
            <person name="Salamov A."/>
            <person name="Ahrendt S.R."/>
            <person name="Lipzen A."/>
            <person name="Sullivan W."/>
            <person name="Andreopoulos W.B."/>
            <person name="Clum A."/>
            <person name="Lindquist E."/>
            <person name="Daum C."/>
            <person name="Ramamoorthy G.K."/>
            <person name="Gryganskyi A."/>
            <person name="Culley D."/>
            <person name="Magnuson J.K."/>
            <person name="James T.Y."/>
            <person name="O'Malley M.A."/>
            <person name="Stajich J.E."/>
            <person name="Spatafora J.W."/>
            <person name="Visel A."/>
            <person name="Grigoriev I.V."/>
        </authorList>
    </citation>
    <scope>NUCLEOTIDE SEQUENCE [LARGE SCALE GENOMIC DNA]</scope>
    <source>
        <strain evidence="1 2">S4</strain>
    </source>
</reference>
<keyword evidence="2" id="KW-1185">Reference proteome</keyword>
<gene>
    <name evidence="1" type="ORF">BCR32DRAFT_279566</name>
</gene>
<evidence type="ECO:0000313" key="2">
    <source>
        <dbReference type="Proteomes" id="UP000193944"/>
    </source>
</evidence>
<evidence type="ECO:0000313" key="1">
    <source>
        <dbReference type="EMBL" id="ORX81650.1"/>
    </source>
</evidence>
<accession>A0A1Y1X797</accession>